<dbReference type="EMBL" id="MWML01000037">
    <property type="protein sequence ID" value="TCG08326.1"/>
    <property type="molecule type" value="Genomic_DNA"/>
</dbReference>
<dbReference type="PANTHER" id="PTHR43639">
    <property type="entry name" value="OXIDOREDUCTASE, SHORT-CHAIN DEHYDROGENASE/REDUCTASE FAMILY (AFU_ORTHOLOGUE AFUA_5G02870)"/>
    <property type="match status" value="1"/>
</dbReference>
<dbReference type="SMART" id="SM00822">
    <property type="entry name" value="PKS_KR"/>
    <property type="match status" value="1"/>
</dbReference>
<sequence>MEQFDSKVAIVTGGSQGLGAAIAALFVERGARGVVICGRAKEKGEAKAHELSRLGEARGAKVVFVQADLANVDDCRKVVAAADQHFGRVDILVNAAALTDRGTILDTDPALFDRMFATNVRAPFFLMQETIRVMLRERIEGTIVNIGSMSAMAGQPFISAYCASKGALATLTQNTAYALLRNRIRVNGLNLGWMASDGEDRIQREFHGAADDWLKQAAAAQPFGRLIDPAEGARAVAFLASSESGLMTGSIVNFDQSIWGAYEDAPHPAEPMKYV</sequence>
<evidence type="ECO:0000313" key="5">
    <source>
        <dbReference type="EMBL" id="TCG08326.1"/>
    </source>
</evidence>
<gene>
    <name evidence="5" type="ORF">BZM27_12945</name>
</gene>
<dbReference type="PROSITE" id="PS00061">
    <property type="entry name" value="ADH_SHORT"/>
    <property type="match status" value="1"/>
</dbReference>
<dbReference type="GO" id="GO:0016491">
    <property type="term" value="F:oxidoreductase activity"/>
    <property type="evidence" value="ECO:0007669"/>
    <property type="project" value="UniProtKB-KW"/>
</dbReference>
<name>A0A4R0XD53_9BURK</name>
<dbReference type="CDD" id="cd05233">
    <property type="entry name" value="SDR_c"/>
    <property type="match status" value="1"/>
</dbReference>
<feature type="domain" description="Ketoreductase" evidence="4">
    <location>
        <begin position="7"/>
        <end position="196"/>
    </location>
</feature>
<keyword evidence="2" id="KW-0560">Oxidoreductase</keyword>
<evidence type="ECO:0000259" key="4">
    <source>
        <dbReference type="SMART" id="SM00822"/>
    </source>
</evidence>
<dbReference type="FunFam" id="3.40.50.720:FF:000084">
    <property type="entry name" value="Short-chain dehydrogenase reductase"/>
    <property type="match status" value="1"/>
</dbReference>
<dbReference type="InterPro" id="IPR020904">
    <property type="entry name" value="Sc_DH/Rdtase_CS"/>
</dbReference>
<dbReference type="InterPro" id="IPR057326">
    <property type="entry name" value="KR_dom"/>
</dbReference>
<dbReference type="PRINTS" id="PR00080">
    <property type="entry name" value="SDRFAMILY"/>
</dbReference>
<keyword evidence="6" id="KW-1185">Reference proteome</keyword>
<evidence type="ECO:0000256" key="1">
    <source>
        <dbReference type="ARBA" id="ARBA00006484"/>
    </source>
</evidence>
<comment type="similarity">
    <text evidence="1 3">Belongs to the short-chain dehydrogenases/reductases (SDR) family.</text>
</comment>
<dbReference type="PRINTS" id="PR00081">
    <property type="entry name" value="GDHRDH"/>
</dbReference>
<dbReference type="PANTHER" id="PTHR43639:SF1">
    <property type="entry name" value="SHORT-CHAIN DEHYDROGENASE_REDUCTASE FAMILY PROTEIN"/>
    <property type="match status" value="1"/>
</dbReference>
<dbReference type="SUPFAM" id="SSF51735">
    <property type="entry name" value="NAD(P)-binding Rossmann-fold domains"/>
    <property type="match status" value="1"/>
</dbReference>
<evidence type="ECO:0000256" key="2">
    <source>
        <dbReference type="ARBA" id="ARBA00023002"/>
    </source>
</evidence>
<proteinExistence type="inferred from homology"/>
<dbReference type="InterPro" id="IPR002347">
    <property type="entry name" value="SDR_fam"/>
</dbReference>
<accession>A0A4R0XD53</accession>
<evidence type="ECO:0000313" key="6">
    <source>
        <dbReference type="Proteomes" id="UP000294200"/>
    </source>
</evidence>
<dbReference type="Gene3D" id="3.40.50.720">
    <property type="entry name" value="NAD(P)-binding Rossmann-like Domain"/>
    <property type="match status" value="1"/>
</dbReference>
<dbReference type="AlphaFoldDB" id="A0A4R0XD53"/>
<protein>
    <submittedName>
        <fullName evidence="5">Short-chain dehydrogenase</fullName>
    </submittedName>
</protein>
<dbReference type="Proteomes" id="UP000294200">
    <property type="component" value="Unassembled WGS sequence"/>
</dbReference>
<reference evidence="5 6" key="1">
    <citation type="submission" date="2017-02" db="EMBL/GenBank/DDBJ databases">
        <title>Paraburkholderia sophoroidis sp. nov. and Paraburkholderia steynii sp. nov. rhizobial symbionts of the fynbos legume Hypocalyptus sophoroides.</title>
        <authorList>
            <person name="Steenkamp E.T."/>
            <person name="Beukes C.W."/>
            <person name="Van Zyl E."/>
            <person name="Avontuur J."/>
            <person name="Chan W.Y."/>
            <person name="Hassen A."/>
            <person name="Palmer M."/>
            <person name="Mthombeni L."/>
            <person name="Phalane F."/>
            <person name="Sereme K."/>
            <person name="Venter S.N."/>
        </authorList>
    </citation>
    <scope>NUCLEOTIDE SEQUENCE [LARGE SCALE GENOMIC DNA]</scope>
    <source>
        <strain evidence="5 6">HC1.1ba</strain>
    </source>
</reference>
<dbReference type="NCBIfam" id="NF004847">
    <property type="entry name" value="PRK06198.1"/>
    <property type="match status" value="1"/>
</dbReference>
<evidence type="ECO:0000256" key="3">
    <source>
        <dbReference type="RuleBase" id="RU000363"/>
    </source>
</evidence>
<organism evidence="5 6">
    <name type="scientific">Paraburkholderia steynii</name>
    <dbReference type="NCBI Taxonomy" id="1245441"/>
    <lineage>
        <taxon>Bacteria</taxon>
        <taxon>Pseudomonadati</taxon>
        <taxon>Pseudomonadota</taxon>
        <taxon>Betaproteobacteria</taxon>
        <taxon>Burkholderiales</taxon>
        <taxon>Burkholderiaceae</taxon>
        <taxon>Paraburkholderia</taxon>
    </lineage>
</organism>
<dbReference type="InterPro" id="IPR036291">
    <property type="entry name" value="NAD(P)-bd_dom_sf"/>
</dbReference>
<dbReference type="Pfam" id="PF00106">
    <property type="entry name" value="adh_short"/>
    <property type="match status" value="1"/>
</dbReference>
<comment type="caution">
    <text evidence="5">The sequence shown here is derived from an EMBL/GenBank/DDBJ whole genome shotgun (WGS) entry which is preliminary data.</text>
</comment>